<dbReference type="Gene3D" id="3.40.50.2300">
    <property type="match status" value="1"/>
</dbReference>
<evidence type="ECO:0000313" key="9">
    <source>
        <dbReference type="Proteomes" id="UP000034190"/>
    </source>
</evidence>
<dbReference type="PROSITE" id="PS50110">
    <property type="entry name" value="RESPONSE_REGULATORY"/>
    <property type="match status" value="1"/>
</dbReference>
<name>A0A0G0X4R3_9BACT</name>
<protein>
    <submittedName>
        <fullName evidence="8">Two component transcriptional regulator, winged helix family</fullName>
    </submittedName>
</protein>
<feature type="domain" description="Response regulatory" evidence="7">
    <location>
        <begin position="6"/>
        <end position="122"/>
    </location>
</feature>
<evidence type="ECO:0000256" key="1">
    <source>
        <dbReference type="ARBA" id="ARBA00022553"/>
    </source>
</evidence>
<dbReference type="InterPro" id="IPR001789">
    <property type="entry name" value="Sig_transdc_resp-reg_receiver"/>
</dbReference>
<dbReference type="PANTHER" id="PTHR44591">
    <property type="entry name" value="STRESS RESPONSE REGULATOR PROTEIN 1"/>
    <property type="match status" value="1"/>
</dbReference>
<dbReference type="FunFam" id="3.40.50.2300:FF:000001">
    <property type="entry name" value="DNA-binding response regulator PhoB"/>
    <property type="match status" value="1"/>
</dbReference>
<dbReference type="Proteomes" id="UP000034190">
    <property type="component" value="Unassembled WGS sequence"/>
</dbReference>
<evidence type="ECO:0000256" key="3">
    <source>
        <dbReference type="ARBA" id="ARBA00023015"/>
    </source>
</evidence>
<dbReference type="AlphaFoldDB" id="A0A0G0X4R3"/>
<gene>
    <name evidence="8" type="ORF">UU43_C0003G0003</name>
</gene>
<keyword evidence="5" id="KW-0804">Transcription</keyword>
<dbReference type="InterPro" id="IPR011006">
    <property type="entry name" value="CheY-like_superfamily"/>
</dbReference>
<dbReference type="SMART" id="SM00448">
    <property type="entry name" value="REC"/>
    <property type="match status" value="1"/>
</dbReference>
<reference evidence="8 9" key="1">
    <citation type="journal article" date="2015" name="Nature">
        <title>rRNA introns, odd ribosomes, and small enigmatic genomes across a large radiation of phyla.</title>
        <authorList>
            <person name="Brown C.T."/>
            <person name="Hug L.A."/>
            <person name="Thomas B.C."/>
            <person name="Sharon I."/>
            <person name="Castelle C.J."/>
            <person name="Singh A."/>
            <person name="Wilkins M.J."/>
            <person name="Williams K.H."/>
            <person name="Banfield J.F."/>
        </authorList>
    </citation>
    <scope>NUCLEOTIDE SEQUENCE [LARGE SCALE GENOMIC DNA]</scope>
</reference>
<proteinExistence type="predicted"/>
<sequence>MAKNKKILVVEDDAMISSIYEAKFKADGFEVLVAADGAKGLELTKKEKPDLIMLDVILPGLDGFSVLEEIKKDKTTKDIPVIMLTNLGTEDDKLKGKKMGAADYLIKASLTPGQISDRVKEILKIK</sequence>
<dbReference type="SUPFAM" id="SSF52172">
    <property type="entry name" value="CheY-like"/>
    <property type="match status" value="1"/>
</dbReference>
<accession>A0A0G0X4R3</accession>
<dbReference type="GO" id="GO:0000160">
    <property type="term" value="P:phosphorelay signal transduction system"/>
    <property type="evidence" value="ECO:0007669"/>
    <property type="project" value="UniProtKB-KW"/>
</dbReference>
<dbReference type="Pfam" id="PF00072">
    <property type="entry name" value="Response_reg"/>
    <property type="match status" value="1"/>
</dbReference>
<evidence type="ECO:0000256" key="5">
    <source>
        <dbReference type="ARBA" id="ARBA00023163"/>
    </source>
</evidence>
<organism evidence="8 9">
    <name type="scientific">Candidatus Falkowbacteria bacterium GW2011_GWA2_41_14</name>
    <dbReference type="NCBI Taxonomy" id="1618635"/>
    <lineage>
        <taxon>Bacteria</taxon>
        <taxon>Candidatus Falkowiibacteriota</taxon>
    </lineage>
</organism>
<evidence type="ECO:0000256" key="6">
    <source>
        <dbReference type="PROSITE-ProRule" id="PRU00169"/>
    </source>
</evidence>
<evidence type="ECO:0000256" key="4">
    <source>
        <dbReference type="ARBA" id="ARBA00023125"/>
    </source>
</evidence>
<evidence type="ECO:0000259" key="7">
    <source>
        <dbReference type="PROSITE" id="PS50110"/>
    </source>
</evidence>
<dbReference type="InterPro" id="IPR050595">
    <property type="entry name" value="Bact_response_regulator"/>
</dbReference>
<keyword evidence="3" id="KW-0805">Transcription regulation</keyword>
<dbReference type="PANTHER" id="PTHR44591:SF14">
    <property type="entry name" value="PROTEIN PILG"/>
    <property type="match status" value="1"/>
</dbReference>
<dbReference type="CDD" id="cd17574">
    <property type="entry name" value="REC_OmpR"/>
    <property type="match status" value="1"/>
</dbReference>
<evidence type="ECO:0000256" key="2">
    <source>
        <dbReference type="ARBA" id="ARBA00023012"/>
    </source>
</evidence>
<dbReference type="EMBL" id="LCAP01000003">
    <property type="protein sequence ID" value="KKR91635.1"/>
    <property type="molecule type" value="Genomic_DNA"/>
</dbReference>
<dbReference type="GO" id="GO:0003677">
    <property type="term" value="F:DNA binding"/>
    <property type="evidence" value="ECO:0007669"/>
    <property type="project" value="UniProtKB-KW"/>
</dbReference>
<comment type="caution">
    <text evidence="8">The sequence shown here is derived from an EMBL/GenBank/DDBJ whole genome shotgun (WGS) entry which is preliminary data.</text>
</comment>
<feature type="modified residue" description="4-aspartylphosphate" evidence="6">
    <location>
        <position position="55"/>
    </location>
</feature>
<keyword evidence="1 6" id="KW-0597">Phosphoprotein</keyword>
<keyword evidence="2" id="KW-0902">Two-component regulatory system</keyword>
<keyword evidence="4" id="KW-0238">DNA-binding</keyword>
<evidence type="ECO:0000313" key="8">
    <source>
        <dbReference type="EMBL" id="KKR91635.1"/>
    </source>
</evidence>